<feature type="transmembrane region" description="Helical" evidence="5">
    <location>
        <begin position="21"/>
        <end position="38"/>
    </location>
</feature>
<dbReference type="EMBL" id="KQ241810">
    <property type="protein sequence ID" value="KNC83771.1"/>
    <property type="molecule type" value="Genomic_DNA"/>
</dbReference>
<keyword evidence="5" id="KW-0812">Transmembrane</keyword>
<dbReference type="Proteomes" id="UP000054560">
    <property type="component" value="Unassembled WGS sequence"/>
</dbReference>
<feature type="compositionally biased region" description="Basic and acidic residues" evidence="6">
    <location>
        <begin position="66"/>
        <end position="78"/>
    </location>
</feature>
<keyword evidence="5" id="KW-0333">Golgi apparatus</keyword>
<keyword evidence="9" id="KW-1185">Reference proteome</keyword>
<evidence type="ECO:0000256" key="3">
    <source>
        <dbReference type="ARBA" id="ARBA00022676"/>
    </source>
</evidence>
<proteinExistence type="inferred from homology"/>
<dbReference type="GeneID" id="25904499"/>
<dbReference type="eggNOG" id="KOG2619">
    <property type="taxonomic scope" value="Eukaryota"/>
</dbReference>
<dbReference type="AlphaFoldDB" id="A0A0L0G4P1"/>
<evidence type="ECO:0000313" key="9">
    <source>
        <dbReference type="Proteomes" id="UP000054560"/>
    </source>
</evidence>
<dbReference type="SUPFAM" id="SSF53756">
    <property type="entry name" value="UDP-Glycosyltransferase/glycogen phosphorylase"/>
    <property type="match status" value="1"/>
</dbReference>
<dbReference type="UniPathway" id="UPA00378"/>
<gene>
    <name evidence="8" type="ORF">SARC_03995</name>
</gene>
<dbReference type="Gene3D" id="3.40.50.11660">
    <property type="entry name" value="Glycosyl transferase family 10, C-terminal domain"/>
    <property type="match status" value="1"/>
</dbReference>
<comment type="subcellular location">
    <subcellularLocation>
        <location evidence="5">Golgi apparatus</location>
        <location evidence="5">Golgi stack membrane</location>
        <topology evidence="5">Single-pass type II membrane protein</topology>
    </subcellularLocation>
</comment>
<dbReference type="OrthoDB" id="43306at2759"/>
<evidence type="ECO:0000256" key="6">
    <source>
        <dbReference type="SAM" id="MobiDB-lite"/>
    </source>
</evidence>
<keyword evidence="4 5" id="KW-0808">Transferase</keyword>
<evidence type="ECO:0000256" key="1">
    <source>
        <dbReference type="ARBA" id="ARBA00004922"/>
    </source>
</evidence>
<dbReference type="InterPro" id="IPR038577">
    <property type="entry name" value="GT10-like_C_sf"/>
</dbReference>
<dbReference type="STRING" id="667725.A0A0L0G4P1"/>
<dbReference type="PANTHER" id="PTHR11929:SF194">
    <property type="entry name" value="ALPHA-(1,3)-FUCOSYLTRANSFERASE 10"/>
    <property type="match status" value="1"/>
</dbReference>
<dbReference type="InterPro" id="IPR055270">
    <property type="entry name" value="Glyco_tran_10_C"/>
</dbReference>
<feature type="domain" description="Fucosyltransferase C-terminal" evidence="7">
    <location>
        <begin position="257"/>
        <end position="417"/>
    </location>
</feature>
<dbReference type="RefSeq" id="XP_014157673.1">
    <property type="nucleotide sequence ID" value="XM_014302198.1"/>
</dbReference>
<dbReference type="GO" id="GO:0046920">
    <property type="term" value="F:alpha-(1-&gt;3)-fucosyltransferase activity"/>
    <property type="evidence" value="ECO:0007669"/>
    <property type="project" value="TreeGrafter"/>
</dbReference>
<evidence type="ECO:0000256" key="2">
    <source>
        <dbReference type="ARBA" id="ARBA00008919"/>
    </source>
</evidence>
<evidence type="ECO:0000256" key="4">
    <source>
        <dbReference type="ARBA" id="ARBA00022679"/>
    </source>
</evidence>
<dbReference type="Pfam" id="PF00852">
    <property type="entry name" value="Glyco_transf_10"/>
    <property type="match status" value="1"/>
</dbReference>
<protein>
    <recommendedName>
        <fullName evidence="5">Fucosyltransferase</fullName>
        <ecNumber evidence="5">2.4.1.-</ecNumber>
    </recommendedName>
</protein>
<reference evidence="8 9" key="1">
    <citation type="submission" date="2011-02" db="EMBL/GenBank/DDBJ databases">
        <title>The Genome Sequence of Sphaeroforma arctica JP610.</title>
        <authorList>
            <consortium name="The Broad Institute Genome Sequencing Platform"/>
            <person name="Russ C."/>
            <person name="Cuomo C."/>
            <person name="Young S.K."/>
            <person name="Zeng Q."/>
            <person name="Gargeya S."/>
            <person name="Alvarado L."/>
            <person name="Berlin A."/>
            <person name="Chapman S.B."/>
            <person name="Chen Z."/>
            <person name="Freedman E."/>
            <person name="Gellesch M."/>
            <person name="Goldberg J."/>
            <person name="Griggs A."/>
            <person name="Gujja S."/>
            <person name="Heilman E."/>
            <person name="Heiman D."/>
            <person name="Howarth C."/>
            <person name="Mehta T."/>
            <person name="Neiman D."/>
            <person name="Pearson M."/>
            <person name="Roberts A."/>
            <person name="Saif S."/>
            <person name="Shea T."/>
            <person name="Shenoy N."/>
            <person name="Sisk P."/>
            <person name="Stolte C."/>
            <person name="Sykes S."/>
            <person name="White J."/>
            <person name="Yandava C."/>
            <person name="Burger G."/>
            <person name="Gray M.W."/>
            <person name="Holland P.W.H."/>
            <person name="King N."/>
            <person name="Lang F.B.F."/>
            <person name="Roger A.J."/>
            <person name="Ruiz-Trillo I."/>
            <person name="Haas B."/>
            <person name="Nusbaum C."/>
            <person name="Birren B."/>
        </authorList>
    </citation>
    <scope>NUCLEOTIDE SEQUENCE [LARGE SCALE GENOMIC DNA]</scope>
    <source>
        <strain evidence="8 9">JP610</strain>
    </source>
</reference>
<name>A0A0L0G4P1_9EUKA</name>
<dbReference type="EC" id="2.4.1.-" evidence="5"/>
<comment type="pathway">
    <text evidence="1">Protein modification; protein glycosylation.</text>
</comment>
<feature type="region of interest" description="Disordered" evidence="6">
    <location>
        <begin position="66"/>
        <end position="93"/>
    </location>
</feature>
<accession>A0A0L0G4P1</accession>
<keyword evidence="3 5" id="KW-0328">Glycosyltransferase</keyword>
<keyword evidence="5" id="KW-0472">Membrane</keyword>
<keyword evidence="5" id="KW-1133">Transmembrane helix</keyword>
<dbReference type="InterPro" id="IPR001503">
    <property type="entry name" value="Glyco_trans_10"/>
</dbReference>
<evidence type="ECO:0000313" key="8">
    <source>
        <dbReference type="EMBL" id="KNC83771.1"/>
    </source>
</evidence>
<evidence type="ECO:0000256" key="5">
    <source>
        <dbReference type="RuleBase" id="RU003832"/>
    </source>
</evidence>
<organism evidence="8 9">
    <name type="scientific">Sphaeroforma arctica JP610</name>
    <dbReference type="NCBI Taxonomy" id="667725"/>
    <lineage>
        <taxon>Eukaryota</taxon>
        <taxon>Ichthyosporea</taxon>
        <taxon>Ichthyophonida</taxon>
        <taxon>Sphaeroforma</taxon>
    </lineage>
</organism>
<dbReference type="PANTHER" id="PTHR11929">
    <property type="entry name" value="ALPHA- 1,3 -FUCOSYLTRANSFERASE"/>
    <property type="match status" value="1"/>
</dbReference>
<evidence type="ECO:0000259" key="7">
    <source>
        <dbReference type="Pfam" id="PF00852"/>
    </source>
</evidence>
<sequence length="435" mass="50329">MTQSTKKLIRQQSIGIRGLRKRVFILFLFLVAYLIYMHRDSFTVDELDHAEAMSVTHVDDHINHHTERDTHISSDDNRLPALPAGRYEEDKGRPETGVRVTNVVLYKPLDQTKEYQHAFMHKDRLPRQGMRATQINPNDTTIVHNTRFGGKIITGEMQCDVPCLWVNSAEKAHASVINLVGSSSPTTALKKNLKTSPQVWNIAFSMEGEHKYATMSNLSAFDAEMTYRWASEIKKSYFEFKEYDIFKPAVDFDSAIKEVTFLARNCQEDRTAMLDVIEPYIHIAAIGSCRSNTEWDKNIPRSDKKAMLRKYLFHFAWENGVVDDYVTEKVYHALASGTLPVYHGAKNIDSYVPEGSIIKMTDFASLDELGEYLNILAHDKEAYMKYHEWRSKPVLVEKLRKRFAWSYDTTECRVCRWTYAQRYGLDWNADTQTFS</sequence>
<comment type="similarity">
    <text evidence="2 5">Belongs to the glycosyltransferase 10 family.</text>
</comment>
<dbReference type="GO" id="GO:0032580">
    <property type="term" value="C:Golgi cisterna membrane"/>
    <property type="evidence" value="ECO:0007669"/>
    <property type="project" value="UniProtKB-SubCell"/>
</dbReference>